<dbReference type="InterPro" id="IPR028045">
    <property type="entry name" value="HROB"/>
</dbReference>
<evidence type="ECO:0000256" key="5">
    <source>
        <dbReference type="SAM" id="MobiDB-lite"/>
    </source>
</evidence>
<dbReference type="PANTHER" id="PTHR14523:SF1">
    <property type="entry name" value="HOMOLOGOUS RECOMBINATION OB-FOLD PROTEIN"/>
    <property type="match status" value="1"/>
</dbReference>
<dbReference type="InterPro" id="IPR036047">
    <property type="entry name" value="F-box-like_dom_sf"/>
</dbReference>
<feature type="compositionally biased region" description="Low complexity" evidence="5">
    <location>
        <begin position="334"/>
        <end position="359"/>
    </location>
</feature>
<dbReference type="PANTHER" id="PTHR14523">
    <property type="entry name" value="UNCHARACTERIZED PROTEIN C17ORF53 HOMOLOG"/>
    <property type="match status" value="1"/>
</dbReference>
<feature type="domain" description="GRF-type" evidence="6">
    <location>
        <begin position="280"/>
        <end position="326"/>
    </location>
</feature>
<feature type="region of interest" description="Disordered" evidence="5">
    <location>
        <begin position="334"/>
        <end position="368"/>
    </location>
</feature>
<dbReference type="InterPro" id="IPR058570">
    <property type="entry name" value="HROB_OB"/>
</dbReference>
<evidence type="ECO:0000256" key="2">
    <source>
        <dbReference type="ARBA" id="ARBA00022771"/>
    </source>
</evidence>
<protein>
    <submittedName>
        <fullName evidence="7">F-box domain containing protein</fullName>
    </submittedName>
</protein>
<evidence type="ECO:0000313" key="7">
    <source>
        <dbReference type="EMBL" id="GJT09202.1"/>
    </source>
</evidence>
<comment type="caution">
    <text evidence="7">The sequence shown here is derived from an EMBL/GenBank/DDBJ whole genome shotgun (WGS) entry which is preliminary data.</text>
</comment>
<dbReference type="PROSITE" id="PS51999">
    <property type="entry name" value="ZF_GRF"/>
    <property type="match status" value="1"/>
</dbReference>
<evidence type="ECO:0000256" key="4">
    <source>
        <dbReference type="PROSITE-ProRule" id="PRU01343"/>
    </source>
</evidence>
<reference evidence="7" key="1">
    <citation type="journal article" date="2022" name="Int. J. Mol. Sci.">
        <title>Draft Genome of Tanacetum Coccineum: Genomic Comparison of Closely Related Tanacetum-Family Plants.</title>
        <authorList>
            <person name="Yamashiro T."/>
            <person name="Shiraishi A."/>
            <person name="Nakayama K."/>
            <person name="Satake H."/>
        </authorList>
    </citation>
    <scope>NUCLEOTIDE SEQUENCE</scope>
</reference>
<proteinExistence type="predicted"/>
<dbReference type="Proteomes" id="UP001151760">
    <property type="component" value="Unassembled WGS sequence"/>
</dbReference>
<accession>A0ABQ5B5I7</accession>
<dbReference type="SUPFAM" id="SSF81383">
    <property type="entry name" value="F-box domain"/>
    <property type="match status" value="1"/>
</dbReference>
<evidence type="ECO:0000256" key="3">
    <source>
        <dbReference type="ARBA" id="ARBA00022833"/>
    </source>
</evidence>
<sequence>MDIMNRLLVKSLLQFRAVSKQWKFSIDSFDFIHNYGCRETNTCCFNLSFMHNLQGYIHSFDENLAFRNFDSNLDLFSLKPVASSEGIWCFSFSENSFLVLWNPSMKKSVAISVPNYIRQPDSPKMIFGFGICPVTLEPTILKINYPLYTDGPWYVSVSTLSSRTWYNLDYDCLPRPSIRIKRSGQAVIQGKIFWIASEKYYNDDGISTKNYLIVSFDLVTSQVTCTRHAGQWAVDYKMVNFIVHEAEIVHQWYQLTARLPTIVVDYIAIMKMAPYEAFACRCGKGDVVLRESYQPNTRGKLYYACPRSKPKENDYGCKFFLWKEERVRLLISSPGSSSTASYYSEPSSPNSYSSGTTTPQNHHSGTSISGGCSNCKHLLAKIKVLEAAVEMHMHPEQHTRNSTALLHELYNDMDNLVTIIPGHAGIVQLSSSTRVEPSSSTSNTVRIIPGPAGLVQRAKLLKENVFILDPDGVLMATQEYMQKVVEDVGEDADFNSVAWVSATNYVNAFGGTVTGCLGDIDNFLKKGKLEQVVAIVKSCAPNVLGDLNVTLKDLSGTVHGTIHYKVLDVGSYGNDITVGVAMILANVSVFTPKPSEHYLNITTRNVVEVFRKDTVSLV</sequence>
<evidence type="ECO:0000256" key="1">
    <source>
        <dbReference type="ARBA" id="ARBA00022723"/>
    </source>
</evidence>
<organism evidence="7 8">
    <name type="scientific">Tanacetum coccineum</name>
    <dbReference type="NCBI Taxonomy" id="301880"/>
    <lineage>
        <taxon>Eukaryota</taxon>
        <taxon>Viridiplantae</taxon>
        <taxon>Streptophyta</taxon>
        <taxon>Embryophyta</taxon>
        <taxon>Tracheophyta</taxon>
        <taxon>Spermatophyta</taxon>
        <taxon>Magnoliopsida</taxon>
        <taxon>eudicotyledons</taxon>
        <taxon>Gunneridae</taxon>
        <taxon>Pentapetalae</taxon>
        <taxon>asterids</taxon>
        <taxon>campanulids</taxon>
        <taxon>Asterales</taxon>
        <taxon>Asteraceae</taxon>
        <taxon>Asteroideae</taxon>
        <taxon>Anthemideae</taxon>
        <taxon>Anthemidinae</taxon>
        <taxon>Tanacetum</taxon>
    </lineage>
</organism>
<keyword evidence="8" id="KW-1185">Reference proteome</keyword>
<gene>
    <name evidence="7" type="ORF">Tco_0843664</name>
</gene>
<evidence type="ECO:0000259" key="6">
    <source>
        <dbReference type="PROSITE" id="PS51999"/>
    </source>
</evidence>
<dbReference type="EMBL" id="BQNB010012890">
    <property type="protein sequence ID" value="GJT09202.1"/>
    <property type="molecule type" value="Genomic_DNA"/>
</dbReference>
<dbReference type="InterPro" id="IPR010666">
    <property type="entry name" value="Znf_GRF"/>
</dbReference>
<keyword evidence="2 4" id="KW-0863">Zinc-finger</keyword>
<name>A0ABQ5B5I7_9ASTR</name>
<keyword evidence="1" id="KW-0479">Metal-binding</keyword>
<reference evidence="7" key="2">
    <citation type="submission" date="2022-01" db="EMBL/GenBank/DDBJ databases">
        <authorList>
            <person name="Yamashiro T."/>
            <person name="Shiraishi A."/>
            <person name="Satake H."/>
            <person name="Nakayama K."/>
        </authorList>
    </citation>
    <scope>NUCLEOTIDE SEQUENCE</scope>
</reference>
<evidence type="ECO:0000313" key="8">
    <source>
        <dbReference type="Proteomes" id="UP001151760"/>
    </source>
</evidence>
<keyword evidence="3" id="KW-0862">Zinc</keyword>
<dbReference type="Pfam" id="PF15072">
    <property type="entry name" value="HROB"/>
    <property type="match status" value="1"/>
</dbReference>